<feature type="compositionally biased region" description="Acidic residues" evidence="9">
    <location>
        <begin position="45"/>
        <end position="66"/>
    </location>
</feature>
<keyword evidence="5 7" id="KW-0808">Transferase</keyword>
<dbReference type="PANTHER" id="PTHR11377">
    <property type="entry name" value="N-MYRISTOYL TRANSFERASE"/>
    <property type="match status" value="1"/>
</dbReference>
<dbReference type="EC" id="2.3.1.97" evidence="3 7"/>
<dbReference type="eggNOG" id="KOG2779">
    <property type="taxonomic scope" value="Eukaryota"/>
</dbReference>
<dbReference type="InterPro" id="IPR016181">
    <property type="entry name" value="Acyl_CoA_acyltransferase"/>
</dbReference>
<dbReference type="GeneID" id="19317939"/>
<keyword evidence="6 7" id="KW-0012">Acyltransferase</keyword>
<evidence type="ECO:0000256" key="3">
    <source>
        <dbReference type="ARBA" id="ARBA00012923"/>
    </source>
</evidence>
<evidence type="ECO:0000313" key="12">
    <source>
        <dbReference type="EMBL" id="EPQ28528.1"/>
    </source>
</evidence>
<dbReference type="AlphaFoldDB" id="A0A061H7F2"/>
<dbReference type="PROSITE" id="PS00976">
    <property type="entry name" value="NMT_2"/>
    <property type="match status" value="1"/>
</dbReference>
<proteinExistence type="inferred from homology"/>
<evidence type="ECO:0000256" key="8">
    <source>
        <dbReference type="RuleBase" id="RU004178"/>
    </source>
</evidence>
<accession>A0A061H7F2</accession>
<dbReference type="Pfam" id="PF01233">
    <property type="entry name" value="NMT"/>
    <property type="match status" value="1"/>
</dbReference>
<evidence type="ECO:0000256" key="5">
    <source>
        <dbReference type="ARBA" id="ARBA00022679"/>
    </source>
</evidence>
<dbReference type="InterPro" id="IPR022677">
    <property type="entry name" value="NMT_C"/>
</dbReference>
<dbReference type="InterPro" id="IPR022678">
    <property type="entry name" value="NMT_CS"/>
</dbReference>
<dbReference type="InterPro" id="IPR022676">
    <property type="entry name" value="NMT_N"/>
</dbReference>
<feature type="compositionally biased region" description="Low complexity" evidence="9">
    <location>
        <begin position="11"/>
        <end position="42"/>
    </location>
</feature>
<feature type="compositionally biased region" description="Pro residues" evidence="9">
    <location>
        <begin position="1"/>
        <end position="10"/>
    </location>
</feature>
<evidence type="ECO:0000256" key="7">
    <source>
        <dbReference type="RuleBase" id="RU000586"/>
    </source>
</evidence>
<evidence type="ECO:0000256" key="1">
    <source>
        <dbReference type="ARBA" id="ARBA00009469"/>
    </source>
</evidence>
<feature type="compositionally biased region" description="Basic and acidic residues" evidence="9">
    <location>
        <begin position="570"/>
        <end position="579"/>
    </location>
</feature>
<dbReference type="RefSeq" id="XP_007879546.1">
    <property type="nucleotide sequence ID" value="XM_007881355.1"/>
</dbReference>
<dbReference type="PANTHER" id="PTHR11377:SF5">
    <property type="entry name" value="GLYCYLPEPTIDE N-TETRADECANOYLTRANSFERASE"/>
    <property type="match status" value="1"/>
</dbReference>
<feature type="domain" description="Glycylpeptide N-tetradecanoyltransferase C-terminal" evidence="11">
    <location>
        <begin position="588"/>
        <end position="657"/>
    </location>
</feature>
<feature type="domain" description="Glycylpeptide N-tetradecanoyltransferase N-terminal" evidence="10">
    <location>
        <begin position="208"/>
        <end position="366"/>
    </location>
</feature>
<dbReference type="SUPFAM" id="SSF55729">
    <property type="entry name" value="Acyl-CoA N-acyltransferases (Nat)"/>
    <property type="match status" value="2"/>
</dbReference>
<dbReference type="InterPro" id="IPR000903">
    <property type="entry name" value="NMT"/>
</dbReference>
<dbReference type="Proteomes" id="UP000053664">
    <property type="component" value="Unassembled WGS sequence"/>
</dbReference>
<sequence length="708" mass="78444">MAADAPPPAPSSSSSATASAQPSSDAAPPAPPAQDLAQTTRPNGDDNDNDDDQGSAGDDDGDDDDAPQAAGATLTAKQRKKKESKAAAKLRKKLGLTSSATPQTKAEKDAAMVERQIAAASSQEGNISDEVVQQVQNAVQQEHGAAAAANVNKANLAKVMAMMNFEKDQVLKGQDAKQKTQKALADHKFWKTQPVMKPGDKPLLQEGPIQPNQPPEEVRAEPYPLPPDFEWVTVDIDDEAQLKEVYDLLSANYVEDDDASLRFNYSPEFLNWVLKHPGYRQTWHIGVRVKSTRKMVAFISGIPHELRVRDHSYHSTEINFLVVHKKLRNKRLAPVLIKEVTRQCHLTGVFQAIYTAGAVLPTPCSTARYYHRTINAQKLVDVGFSAVPHNMSMDAHIKRFELPASTSTVGLREMERKDVPAVGRLLRRYMRRFDMAPRFSDEEVSHIFLSGRGVDVGGKRQKQVTWTYVVEEPSTQRITDVFSFYSLPSSILDNPKHKTLDAAYMFYYATDVVFRDREGNFEAGAEHRGAPAASDEPSGSCSNLSPLAKAKSSGVPEWKQSHLTGLSPSEMRDEDKVTRWDREDRDVKQRLKRRLNQLCGDALIIARDYGFDVVNCLTVMDNSLFLQEQKFGPGDGFLRFYLFNWRVLPIAGGMGSRPGETELDPVAQHLKSVIKQDDPNVKPLAEELIRRSARSPTEIGSGNGIVMV</sequence>
<evidence type="ECO:0000256" key="2">
    <source>
        <dbReference type="ARBA" id="ARBA00011245"/>
    </source>
</evidence>
<dbReference type="GO" id="GO:0004379">
    <property type="term" value="F:glycylpeptide N-tetradecanoyltransferase activity"/>
    <property type="evidence" value="ECO:0007669"/>
    <property type="project" value="UniProtKB-EC"/>
</dbReference>
<dbReference type="Pfam" id="PF02799">
    <property type="entry name" value="NMT_C"/>
    <property type="match status" value="2"/>
</dbReference>
<evidence type="ECO:0000256" key="6">
    <source>
        <dbReference type="ARBA" id="ARBA00023315"/>
    </source>
</evidence>
<organism evidence="12 13">
    <name type="scientific">Pseudozyma flocculosa PF-1</name>
    <dbReference type="NCBI Taxonomy" id="1277687"/>
    <lineage>
        <taxon>Eukaryota</taxon>
        <taxon>Fungi</taxon>
        <taxon>Dikarya</taxon>
        <taxon>Basidiomycota</taxon>
        <taxon>Ustilaginomycotina</taxon>
        <taxon>Ustilaginomycetes</taxon>
        <taxon>Ustilaginales</taxon>
        <taxon>Ustilaginaceae</taxon>
        <taxon>Pseudozyma</taxon>
    </lineage>
</organism>
<dbReference type="HOGENOM" id="CLU_022882_2_0_1"/>
<comment type="function">
    <text evidence="7">Adds a myristoyl group to the N-terminal glycine residue of certain cellular proteins.</text>
</comment>
<evidence type="ECO:0000313" key="13">
    <source>
        <dbReference type="Proteomes" id="UP000053664"/>
    </source>
</evidence>
<feature type="domain" description="Glycylpeptide N-tetradecanoyltransferase C-terminal" evidence="11">
    <location>
        <begin position="381"/>
        <end position="511"/>
    </location>
</feature>
<dbReference type="GO" id="GO:0005737">
    <property type="term" value="C:cytoplasm"/>
    <property type="evidence" value="ECO:0007669"/>
    <property type="project" value="TreeGrafter"/>
</dbReference>
<feature type="region of interest" description="Disordered" evidence="9">
    <location>
        <begin position="1"/>
        <end position="110"/>
    </location>
</feature>
<evidence type="ECO:0000259" key="10">
    <source>
        <dbReference type="Pfam" id="PF01233"/>
    </source>
</evidence>
<dbReference type="KEGG" id="pfp:PFL1_03832"/>
<dbReference type="FunFam" id="3.40.630.30:FF:000042">
    <property type="entry name" value="Glycylpeptide N-tetradecanoyltransferase"/>
    <property type="match status" value="1"/>
</dbReference>
<name>A0A061H7F2_9BASI</name>
<feature type="region of interest" description="Disordered" evidence="9">
    <location>
        <begin position="199"/>
        <end position="218"/>
    </location>
</feature>
<evidence type="ECO:0000256" key="4">
    <source>
        <dbReference type="ARBA" id="ARBA00022240"/>
    </source>
</evidence>
<evidence type="ECO:0000256" key="9">
    <source>
        <dbReference type="SAM" id="MobiDB-lite"/>
    </source>
</evidence>
<comment type="catalytic activity">
    <reaction evidence="7">
        <text>N-terminal glycyl-[protein] + tetradecanoyl-CoA = N-tetradecanoylglycyl-[protein] + CoA + H(+)</text>
        <dbReference type="Rhea" id="RHEA:15521"/>
        <dbReference type="Rhea" id="RHEA-COMP:12666"/>
        <dbReference type="Rhea" id="RHEA-COMP:12667"/>
        <dbReference type="ChEBI" id="CHEBI:15378"/>
        <dbReference type="ChEBI" id="CHEBI:57287"/>
        <dbReference type="ChEBI" id="CHEBI:57385"/>
        <dbReference type="ChEBI" id="CHEBI:64723"/>
        <dbReference type="ChEBI" id="CHEBI:133050"/>
        <dbReference type="EC" id="2.3.1.97"/>
    </reaction>
</comment>
<feature type="region of interest" description="Disordered" evidence="9">
    <location>
        <begin position="525"/>
        <end position="579"/>
    </location>
</feature>
<dbReference type="EMBL" id="KE361634">
    <property type="protein sequence ID" value="EPQ28528.1"/>
    <property type="molecule type" value="Genomic_DNA"/>
</dbReference>
<dbReference type="OrthoDB" id="60315at2759"/>
<comment type="subunit">
    <text evidence="2">Monomer.</text>
</comment>
<protein>
    <recommendedName>
        <fullName evidence="4 7">Glycylpeptide N-tetradecanoyltransferase</fullName>
        <ecNumber evidence="3 7">2.3.1.97</ecNumber>
    </recommendedName>
</protein>
<evidence type="ECO:0000259" key="11">
    <source>
        <dbReference type="Pfam" id="PF02799"/>
    </source>
</evidence>
<gene>
    <name evidence="12" type="ORF">PFL1_03832</name>
</gene>
<dbReference type="Gene3D" id="3.40.630.30">
    <property type="match status" value="2"/>
</dbReference>
<feature type="compositionally biased region" description="Basic residues" evidence="9">
    <location>
        <begin position="77"/>
        <end position="94"/>
    </location>
</feature>
<reference evidence="12 13" key="1">
    <citation type="journal article" date="2013" name="Plant Cell">
        <title>The transition from a phytopathogenic smut ancestor to an anamorphic biocontrol agent deciphered by comparative whole-genome analysis.</title>
        <authorList>
            <person name="Lefebvre F."/>
            <person name="Joly D.L."/>
            <person name="Labbe C."/>
            <person name="Teichmann B."/>
            <person name="Linning R."/>
            <person name="Belzile F."/>
            <person name="Bakkeren G."/>
            <person name="Belanger R.R."/>
        </authorList>
    </citation>
    <scope>NUCLEOTIDE SEQUENCE [LARGE SCALE GENOMIC DNA]</scope>
    <source>
        <strain evidence="12 13">PF-1</strain>
    </source>
</reference>
<comment type="similarity">
    <text evidence="1 8">Belongs to the NMT family.</text>
</comment>